<evidence type="ECO:0000256" key="1">
    <source>
        <dbReference type="ARBA" id="ARBA00022574"/>
    </source>
</evidence>
<evidence type="ECO:0000313" key="5">
    <source>
        <dbReference type="Proteomes" id="UP000053661"/>
    </source>
</evidence>
<evidence type="ECO:0000256" key="2">
    <source>
        <dbReference type="ARBA" id="ARBA00022737"/>
    </source>
</evidence>
<organism evidence="4 5">
    <name type="scientific">Tauraco erythrolophus</name>
    <name type="common">Red-crested turaco</name>
    <dbReference type="NCBI Taxonomy" id="121530"/>
    <lineage>
        <taxon>Eukaryota</taxon>
        <taxon>Metazoa</taxon>
        <taxon>Chordata</taxon>
        <taxon>Craniata</taxon>
        <taxon>Vertebrata</taxon>
        <taxon>Euteleostomi</taxon>
        <taxon>Archelosauria</taxon>
        <taxon>Archosauria</taxon>
        <taxon>Dinosauria</taxon>
        <taxon>Saurischia</taxon>
        <taxon>Theropoda</taxon>
        <taxon>Coelurosauria</taxon>
        <taxon>Aves</taxon>
        <taxon>Neognathae</taxon>
        <taxon>Neoaves</taxon>
        <taxon>Otidimorphae</taxon>
        <taxon>Musophagiformes</taxon>
        <taxon>Musophagidae</taxon>
        <taxon>Tauraco</taxon>
    </lineage>
</organism>
<dbReference type="SUPFAM" id="SSF50978">
    <property type="entry name" value="WD40 repeat-like"/>
    <property type="match status" value="1"/>
</dbReference>
<keyword evidence="1 3" id="KW-0853">WD repeat</keyword>
<dbReference type="PANTHER" id="PTHR44321">
    <property type="entry name" value="TRANSDUCIN BETA-LIKE PROTEIN 2"/>
    <property type="match status" value="1"/>
</dbReference>
<dbReference type="InterPro" id="IPR020472">
    <property type="entry name" value="WD40_PAC1"/>
</dbReference>
<dbReference type="InterPro" id="IPR015943">
    <property type="entry name" value="WD40/YVTN_repeat-like_dom_sf"/>
</dbReference>
<dbReference type="Proteomes" id="UP000053661">
    <property type="component" value="Unassembled WGS sequence"/>
</dbReference>
<dbReference type="AlphaFoldDB" id="A0A093C4D9"/>
<sequence length="338" mass="37499">GHSGSVSCLDFSSSGKYLASCADDRTVRLWSTRDFTAREHRCLRANVGLDHAELVRLSPDCRAFIVWLANGETIRVYKMTKKDDGSFTFTATSGDFPKKHKAPVINIGIAETGKFIMTASSDTTILIWSPKGEVLASINTNQMNNAYATVSPCGRFVASCGFTPDVKVWEVCFGKNGDFREVARAFELKGHTAGIHSFSFSNDSRRMATVSKDGTWKFWDTDVEYKKQQDPYLLLTGKCEVTEPCRIALSPDARVVAISSGTDIVVYNTRRGEEEERFLAVHGQCVTDLAFDTSSRYLVSCGDRAIRIFHNAAGHRAVVEEMEAMLKKTGNKATRERL</sequence>
<dbReference type="SMART" id="SM00320">
    <property type="entry name" value="WD40"/>
    <property type="match status" value="5"/>
</dbReference>
<dbReference type="InterPro" id="IPR001680">
    <property type="entry name" value="WD40_rpt"/>
</dbReference>
<feature type="repeat" description="WD" evidence="3">
    <location>
        <begin position="97"/>
        <end position="129"/>
    </location>
</feature>
<keyword evidence="5" id="KW-1185">Reference proteome</keyword>
<dbReference type="InterPro" id="IPR042410">
    <property type="entry name" value="WBSCR13"/>
</dbReference>
<dbReference type="GO" id="GO:0005783">
    <property type="term" value="C:endoplasmic reticulum"/>
    <property type="evidence" value="ECO:0007669"/>
    <property type="project" value="TreeGrafter"/>
</dbReference>
<dbReference type="Pfam" id="PF00400">
    <property type="entry name" value="WD40"/>
    <property type="match status" value="4"/>
</dbReference>
<dbReference type="PANTHER" id="PTHR44321:SF1">
    <property type="entry name" value="TRANSDUCIN BETA-LIKE PROTEIN 2"/>
    <property type="match status" value="1"/>
</dbReference>
<dbReference type="PROSITE" id="PS50294">
    <property type="entry name" value="WD_REPEATS_REGION"/>
    <property type="match status" value="3"/>
</dbReference>
<dbReference type="PRINTS" id="PR00320">
    <property type="entry name" value="GPROTEINBRPT"/>
</dbReference>
<name>A0A093C4D9_TAUER</name>
<keyword evidence="2" id="KW-0677">Repeat</keyword>
<proteinExistence type="predicted"/>
<accession>A0A093C4D9</accession>
<evidence type="ECO:0000313" key="4">
    <source>
        <dbReference type="EMBL" id="KFV09308.1"/>
    </source>
</evidence>
<dbReference type="PROSITE" id="PS50082">
    <property type="entry name" value="WD_REPEATS_2"/>
    <property type="match status" value="3"/>
</dbReference>
<feature type="non-terminal residue" evidence="4">
    <location>
        <position position="338"/>
    </location>
</feature>
<feature type="repeat" description="WD" evidence="3">
    <location>
        <begin position="1"/>
        <end position="33"/>
    </location>
</feature>
<feature type="non-terminal residue" evidence="4">
    <location>
        <position position="1"/>
    </location>
</feature>
<evidence type="ECO:0000256" key="3">
    <source>
        <dbReference type="PROSITE-ProRule" id="PRU00221"/>
    </source>
</evidence>
<reference evidence="4 5" key="1">
    <citation type="submission" date="2014-04" db="EMBL/GenBank/DDBJ databases">
        <title>Genome evolution of avian class.</title>
        <authorList>
            <person name="Zhang G."/>
            <person name="Li C."/>
        </authorList>
    </citation>
    <scope>NUCLEOTIDE SEQUENCE [LARGE SCALE GENOMIC DNA]</scope>
    <source>
        <strain evidence="4">BGI_N340</strain>
    </source>
</reference>
<dbReference type="InterPro" id="IPR036322">
    <property type="entry name" value="WD40_repeat_dom_sf"/>
</dbReference>
<dbReference type="EMBL" id="KL456113">
    <property type="protein sequence ID" value="KFV09308.1"/>
    <property type="molecule type" value="Genomic_DNA"/>
</dbReference>
<protein>
    <submittedName>
        <fullName evidence="4">Transducin beta-like 2</fullName>
    </submittedName>
</protein>
<dbReference type="GO" id="GO:0030968">
    <property type="term" value="P:endoplasmic reticulum unfolded protein response"/>
    <property type="evidence" value="ECO:0007669"/>
    <property type="project" value="TreeGrafter"/>
</dbReference>
<gene>
    <name evidence="4" type="ORF">N340_10889</name>
</gene>
<dbReference type="Gene3D" id="2.130.10.10">
    <property type="entry name" value="YVTN repeat-like/Quinoprotein amine dehydrogenase"/>
    <property type="match status" value="2"/>
</dbReference>
<feature type="repeat" description="WD" evidence="3">
    <location>
        <begin position="188"/>
        <end position="220"/>
    </location>
</feature>